<sequence length="113" mass="12248">MSEDHMEEQPPALGVETVTTNTIQYLSISSFLLHCMASFSCLRLEDLITVTELSCFTPSATVQLQSSLLHSASDSLYTQSLSHLTCASSLKCTNINASSTACLLHFCPTIIQS</sequence>
<protein>
    <submittedName>
        <fullName evidence="1">Uncharacterized protein</fullName>
    </submittedName>
</protein>
<dbReference type="EMBL" id="KQ419348">
    <property type="protein sequence ID" value="KOF83885.1"/>
    <property type="molecule type" value="Genomic_DNA"/>
</dbReference>
<organism evidence="1">
    <name type="scientific">Octopus bimaculoides</name>
    <name type="common">California two-spotted octopus</name>
    <dbReference type="NCBI Taxonomy" id="37653"/>
    <lineage>
        <taxon>Eukaryota</taxon>
        <taxon>Metazoa</taxon>
        <taxon>Spiralia</taxon>
        <taxon>Lophotrochozoa</taxon>
        <taxon>Mollusca</taxon>
        <taxon>Cephalopoda</taxon>
        <taxon>Coleoidea</taxon>
        <taxon>Octopodiformes</taxon>
        <taxon>Octopoda</taxon>
        <taxon>Incirrata</taxon>
        <taxon>Octopodidae</taxon>
        <taxon>Octopus</taxon>
    </lineage>
</organism>
<dbReference type="AlphaFoldDB" id="A0A0L8H525"/>
<name>A0A0L8H525_OCTBM</name>
<evidence type="ECO:0000313" key="1">
    <source>
        <dbReference type="EMBL" id="KOF83885.1"/>
    </source>
</evidence>
<reference evidence="1" key="1">
    <citation type="submission" date="2015-07" db="EMBL/GenBank/DDBJ databases">
        <title>MeaNS - Measles Nucleotide Surveillance Program.</title>
        <authorList>
            <person name="Tran T."/>
            <person name="Druce J."/>
        </authorList>
    </citation>
    <scope>NUCLEOTIDE SEQUENCE</scope>
    <source>
        <strain evidence="1">UCB-OBI-ISO-001</strain>
        <tissue evidence="1">Gonad</tissue>
    </source>
</reference>
<accession>A0A0L8H525</accession>
<proteinExistence type="predicted"/>
<gene>
    <name evidence="1" type="ORF">OCBIM_22023098mg</name>
</gene>